<gene>
    <name evidence="2" type="ORF">SAMN05216282_10712</name>
</gene>
<feature type="transmembrane region" description="Helical" evidence="1">
    <location>
        <begin position="67"/>
        <end position="89"/>
    </location>
</feature>
<feature type="transmembrane region" description="Helical" evidence="1">
    <location>
        <begin position="95"/>
        <end position="114"/>
    </location>
</feature>
<feature type="transmembrane region" description="Helical" evidence="1">
    <location>
        <begin position="329"/>
        <end position="345"/>
    </location>
</feature>
<evidence type="ECO:0000313" key="2">
    <source>
        <dbReference type="EMBL" id="SDK49447.1"/>
    </source>
</evidence>
<feature type="transmembrane region" description="Helical" evidence="1">
    <location>
        <begin position="306"/>
        <end position="323"/>
    </location>
</feature>
<protein>
    <submittedName>
        <fullName evidence="2">Uncharacterized protein</fullName>
    </submittedName>
</protein>
<keyword evidence="3" id="KW-1185">Reference proteome</keyword>
<dbReference type="STRING" id="386301.SAMN05216282_10712"/>
<dbReference type="AlphaFoldDB" id="A0A1G9CCT2"/>
<feature type="transmembrane region" description="Helical" evidence="1">
    <location>
        <begin position="126"/>
        <end position="157"/>
    </location>
</feature>
<evidence type="ECO:0000313" key="3">
    <source>
        <dbReference type="Proteomes" id="UP000198701"/>
    </source>
</evidence>
<feature type="transmembrane region" description="Helical" evidence="1">
    <location>
        <begin position="196"/>
        <end position="221"/>
    </location>
</feature>
<accession>A0A1G9CCT2</accession>
<feature type="transmembrane region" description="Helical" evidence="1">
    <location>
        <begin position="22"/>
        <end position="46"/>
    </location>
</feature>
<dbReference type="Proteomes" id="UP000198701">
    <property type="component" value="Unassembled WGS sequence"/>
</dbReference>
<dbReference type="EMBL" id="FNFU01000007">
    <property type="protein sequence ID" value="SDK49447.1"/>
    <property type="molecule type" value="Genomic_DNA"/>
</dbReference>
<name>A0A1G9CCT2_9MICO</name>
<feature type="transmembrane region" description="Helical" evidence="1">
    <location>
        <begin position="375"/>
        <end position="399"/>
    </location>
</feature>
<feature type="transmembrane region" description="Helical" evidence="1">
    <location>
        <begin position="273"/>
        <end position="294"/>
    </location>
</feature>
<feature type="transmembrane region" description="Helical" evidence="1">
    <location>
        <begin position="163"/>
        <end position="189"/>
    </location>
</feature>
<proteinExistence type="predicted"/>
<keyword evidence="1" id="KW-1133">Transmembrane helix</keyword>
<sequence>MTAPDAPAAVVRGRPFGARRTALWSAFGLVHALLILLCFVSPGWPLGDVEQVYRSWAEGAASGRFQVGIDTPFVYPILAFGPIILALAFGPALYAATWLGIVTLLDAAAFALLLRRPGEAATRAAWWWLGFLLLLGPVALARIDSVTVPIVIVALLLLESRPLWGAALLTIATWVKVWPFAAVAALVVASRDRGRVLGTAAGTSAVIVLIALILGSGLTVFSFVTEQTGRGIQIESSVGLAWMWQAAAGLPGSFLYYDHEILTYQVTGPGIDLAIVLMTPLLALAVVAVLLLGWRAMRDGAGFDRLYPPLLLALVLTLIVFNKVGSPQFMGWLVAPVIFGLLVRPGAWRTPAVLVAVLAGLTQLIYPHLYDWLLLAHPAMVLLLTLRNLLEVVLLGWAIREIWRSPRPDYRTGARRLTPDPKE</sequence>
<dbReference type="OrthoDB" id="581198at2"/>
<keyword evidence="1" id="KW-0812">Transmembrane</keyword>
<dbReference type="RefSeq" id="WP_092323215.1">
    <property type="nucleotide sequence ID" value="NZ_FNFU01000007.1"/>
</dbReference>
<organism evidence="2 3">
    <name type="scientific">Cryobacterium psychrotolerans</name>
    <dbReference type="NCBI Taxonomy" id="386301"/>
    <lineage>
        <taxon>Bacteria</taxon>
        <taxon>Bacillati</taxon>
        <taxon>Actinomycetota</taxon>
        <taxon>Actinomycetes</taxon>
        <taxon>Micrococcales</taxon>
        <taxon>Microbacteriaceae</taxon>
        <taxon>Cryobacterium</taxon>
    </lineage>
</organism>
<evidence type="ECO:0000256" key="1">
    <source>
        <dbReference type="SAM" id="Phobius"/>
    </source>
</evidence>
<reference evidence="2 3" key="1">
    <citation type="submission" date="2016-10" db="EMBL/GenBank/DDBJ databases">
        <authorList>
            <person name="de Groot N.N."/>
        </authorList>
    </citation>
    <scope>NUCLEOTIDE SEQUENCE [LARGE SCALE GENOMIC DNA]</scope>
    <source>
        <strain evidence="2 3">CGMCC 1.5382</strain>
    </source>
</reference>
<feature type="transmembrane region" description="Helical" evidence="1">
    <location>
        <begin position="352"/>
        <end position="369"/>
    </location>
</feature>
<keyword evidence="1" id="KW-0472">Membrane</keyword>